<feature type="region of interest" description="Disordered" evidence="1">
    <location>
        <begin position="84"/>
        <end position="103"/>
    </location>
</feature>
<protein>
    <submittedName>
        <fullName evidence="5 6">Uncharacterized protein LOC108992982</fullName>
    </submittedName>
</protein>
<proteinExistence type="predicted"/>
<evidence type="ECO:0000313" key="4">
    <source>
        <dbReference type="Proteomes" id="UP000235220"/>
    </source>
</evidence>
<dbReference type="Pfam" id="PF12552">
    <property type="entry name" value="DUF3741"/>
    <property type="match status" value="1"/>
</dbReference>
<dbReference type="STRING" id="51240.A0A2I4EV40"/>
<dbReference type="OrthoDB" id="758104at2759"/>
<evidence type="ECO:0000313" key="5">
    <source>
        <dbReference type="RefSeq" id="XP_018823266.1"/>
    </source>
</evidence>
<accession>A0A2I4EV40</accession>
<dbReference type="Gramene" id="Jr14_11290_p1">
    <property type="protein sequence ID" value="cds.Jr14_11290_p1"/>
    <property type="gene ID" value="Jr14_11290"/>
</dbReference>
<evidence type="ECO:0000259" key="2">
    <source>
        <dbReference type="Pfam" id="PF12552"/>
    </source>
</evidence>
<feature type="compositionally biased region" description="Low complexity" evidence="1">
    <location>
        <begin position="330"/>
        <end position="340"/>
    </location>
</feature>
<dbReference type="KEGG" id="jre:108992982"/>
<dbReference type="Proteomes" id="UP000235220">
    <property type="component" value="Chromosome 14"/>
</dbReference>
<keyword evidence="4" id="KW-1185">Reference proteome</keyword>
<feature type="region of interest" description="Disordered" evidence="1">
    <location>
        <begin position="399"/>
        <end position="455"/>
    </location>
</feature>
<dbReference type="RefSeq" id="XP_018823266.1">
    <property type="nucleotide sequence ID" value="XM_018967721.2"/>
</dbReference>
<dbReference type="GeneID" id="108992982"/>
<reference evidence="5 6" key="1">
    <citation type="submission" date="2025-04" db="UniProtKB">
        <authorList>
            <consortium name="RefSeq"/>
        </authorList>
    </citation>
    <scope>IDENTIFICATION</scope>
    <source>
        <tissue evidence="5 6">Leaves</tissue>
    </source>
</reference>
<feature type="region of interest" description="Disordered" evidence="1">
    <location>
        <begin position="330"/>
        <end position="373"/>
    </location>
</feature>
<dbReference type="PANTHER" id="PTHR47071">
    <property type="entry name" value="PROTEIN TRM32"/>
    <property type="match status" value="1"/>
</dbReference>
<evidence type="ECO:0000313" key="6">
    <source>
        <dbReference type="RefSeq" id="XP_035541227.1"/>
    </source>
</evidence>
<dbReference type="RefSeq" id="XP_035541227.1">
    <property type="nucleotide sequence ID" value="XM_035685334.1"/>
</dbReference>
<evidence type="ECO:0000259" key="3">
    <source>
        <dbReference type="Pfam" id="PF14309"/>
    </source>
</evidence>
<dbReference type="Pfam" id="PF14309">
    <property type="entry name" value="DUF4378"/>
    <property type="match status" value="1"/>
</dbReference>
<dbReference type="InterPro" id="IPR022212">
    <property type="entry name" value="DUF3741"/>
</dbReference>
<dbReference type="AlphaFoldDB" id="A0A2I4EV40"/>
<evidence type="ECO:0000256" key="1">
    <source>
        <dbReference type="SAM" id="MobiDB-lite"/>
    </source>
</evidence>
<name>A0A2I4EV40_JUGRE</name>
<feature type="compositionally biased region" description="Polar residues" evidence="1">
    <location>
        <begin position="422"/>
        <end position="437"/>
    </location>
</feature>
<dbReference type="InterPro" id="IPR044257">
    <property type="entry name" value="TRM32-like"/>
</dbReference>
<dbReference type="InterPro" id="IPR025486">
    <property type="entry name" value="DUF4378"/>
</dbReference>
<gene>
    <name evidence="5 6" type="primary">LOC108992982</name>
</gene>
<dbReference type="PANTHER" id="PTHR47071:SF2">
    <property type="entry name" value="PROTEIN TRM32"/>
    <property type="match status" value="1"/>
</dbReference>
<sequence>MGRHLERTNSGVQFEGSHPGCMWGILHILDYHHWHNAKKMRPRKKHRGLGRHASCKTNEQATLKKRDIGVQEFMDSEGEPLLVEQHDTESSPAKTNRRSGKAHIKESIAKDMPKQSHRYWNLSYAARTWFWRIIPIHHLEHADNYLGEMHTVGANPIIPLEKSANTSASTGLQTSLSVTPEEQDIDHKKFGVWDSMNDVNYLRHNKSVGKHAVFPKKCDEGSEDFVDHNLGESNQLNIEVPNNQFKECSDVLEIFKIHKESFLKILQDTNVGMKHFHSLQNSKNKARLTKSGSFPLANSSSKKYINTRTLEHKQNESWSFPKGEKMLSSSLISESDSSVSQRSMPSMADNNTVGSAMRQETNSSSPDSSQGLIHQGWNQQVINRFKEIKQKIWHALKENRKESSHTSMEALIEREPSGKEISGTSKISMSQDGTDNPGSFHEGNGSDYDPSRGRLGYIQRTSSLNESLDRYTELFERTFGQGAKWHHSKSLKLTNEGKVPSSGFASKSFKRRLSLPDLDYFCSFLNDPSRDSLSSVMPIRTAGDCCTIVEKNNHCEPKSFSTLVEEQTPEPIHAALETEFQKDMITGNDSSWNVLSSADLTVERNHEGNAKTGNLSDLTVGKGSLQPDQIFGLTMNHSRELVGFSTEIAEPDPVSDLQTRFPDDLNNLAEFPIYEGPASSSMDIQMDDPDASVDQQIMSNAYSLPVVCSIVTPEPTEETNMNTEDQTLHFKLDESNESDFNYVRVVLELSGFIKNENLGTWHSLDQPLSPLLFKELEAFLHPELEDYEEDVDGSCDHQILFYLINDTLVEIYERSFTYFPRAFTFNRHIRPMPRGHHLLEEVWAKISLYLSLRPELDQSLEDVLARDLAKGDGWMNLQFDNECVALELEDLILEELLNELVCS</sequence>
<feature type="compositionally biased region" description="Polar residues" evidence="1">
    <location>
        <begin position="341"/>
        <end position="373"/>
    </location>
</feature>
<organism evidence="4 5">
    <name type="scientific">Juglans regia</name>
    <name type="common">English walnut</name>
    <dbReference type="NCBI Taxonomy" id="51240"/>
    <lineage>
        <taxon>Eukaryota</taxon>
        <taxon>Viridiplantae</taxon>
        <taxon>Streptophyta</taxon>
        <taxon>Embryophyta</taxon>
        <taxon>Tracheophyta</taxon>
        <taxon>Spermatophyta</taxon>
        <taxon>Magnoliopsida</taxon>
        <taxon>eudicotyledons</taxon>
        <taxon>Gunneridae</taxon>
        <taxon>Pentapetalae</taxon>
        <taxon>rosids</taxon>
        <taxon>fabids</taxon>
        <taxon>Fagales</taxon>
        <taxon>Juglandaceae</taxon>
        <taxon>Juglans</taxon>
    </lineage>
</organism>
<feature type="domain" description="DUF3741" evidence="2">
    <location>
        <begin position="232"/>
        <end position="270"/>
    </location>
</feature>
<feature type="domain" description="DUF4378" evidence="3">
    <location>
        <begin position="739"/>
        <end position="899"/>
    </location>
</feature>